<dbReference type="EMBL" id="ML119052">
    <property type="protein sequence ID" value="ROT40289.1"/>
    <property type="molecule type" value="Genomic_DNA"/>
</dbReference>
<sequence length="344" mass="37221">MALNCVNESVTLGAPGSPRVLEARSNNGRLLVVPPQAQNDAGSQIHHGSCTIQKALMYTTVGDVDLLDLPRLHLYIVINQSRQSFTTSMGAGIGKLRRVVAADETNSEQTLTRHRRWGDTAADFNVPGPVMQRRLDEQAFPCPNACRHLASLDHKIGPALPARHIPVALRQPRAERKHFNAATSVLVLDRLFAVSESSYPFSSTGPSSRKKARKRDGRDYGEGCVTVGGSFVRSDEFRTPGTSSSTAGNGGRLMLDLRSWVDHDVVIKAGQDEKGGTVSSVSVAATEIEKITVVTCLIMLKKGADTSRSSVPKEEGVDSSIFLLGIPKNTLSYSIRILLDHLTI</sequence>
<evidence type="ECO:0000313" key="2">
    <source>
        <dbReference type="EMBL" id="ROT40289.1"/>
    </source>
</evidence>
<gene>
    <name evidence="2" type="ORF">SODALDRAFT_376082</name>
</gene>
<dbReference type="Proteomes" id="UP000272025">
    <property type="component" value="Unassembled WGS sequence"/>
</dbReference>
<dbReference type="OrthoDB" id="5325862at2759"/>
<dbReference type="AlphaFoldDB" id="A0A3N2Q0J7"/>
<evidence type="ECO:0000313" key="3">
    <source>
        <dbReference type="Proteomes" id="UP000272025"/>
    </source>
</evidence>
<protein>
    <submittedName>
        <fullName evidence="2">Uncharacterized protein</fullName>
    </submittedName>
</protein>
<accession>A0A3N2Q0J7</accession>
<dbReference type="RefSeq" id="XP_028468095.1">
    <property type="nucleotide sequence ID" value="XM_028614786.1"/>
</dbReference>
<feature type="compositionally biased region" description="Low complexity" evidence="1">
    <location>
        <begin position="198"/>
        <end position="207"/>
    </location>
</feature>
<name>A0A3N2Q0J7_SODAK</name>
<feature type="region of interest" description="Disordered" evidence="1">
    <location>
        <begin position="198"/>
        <end position="221"/>
    </location>
</feature>
<reference evidence="2 3" key="1">
    <citation type="journal article" date="2018" name="Mol. Ecol.">
        <title>The obligate alkalophilic soda-lake fungus Sodiomyces alkalinus has shifted to a protein diet.</title>
        <authorList>
            <person name="Grum-Grzhimaylo A.A."/>
            <person name="Falkoski D.L."/>
            <person name="van den Heuvel J."/>
            <person name="Valero-Jimenez C.A."/>
            <person name="Min B."/>
            <person name="Choi I.G."/>
            <person name="Lipzen A."/>
            <person name="Daum C.G."/>
            <person name="Aanen D.K."/>
            <person name="Tsang A."/>
            <person name="Henrissat B."/>
            <person name="Bilanenko E.N."/>
            <person name="de Vries R.P."/>
            <person name="van Kan J.A.L."/>
            <person name="Grigoriev I.V."/>
            <person name="Debets A.J.M."/>
        </authorList>
    </citation>
    <scope>NUCLEOTIDE SEQUENCE [LARGE SCALE GENOMIC DNA]</scope>
    <source>
        <strain evidence="2 3">F11</strain>
    </source>
</reference>
<proteinExistence type="predicted"/>
<dbReference type="GeneID" id="39583263"/>
<keyword evidence="3" id="KW-1185">Reference proteome</keyword>
<evidence type="ECO:0000256" key="1">
    <source>
        <dbReference type="SAM" id="MobiDB-lite"/>
    </source>
</evidence>
<organism evidence="2 3">
    <name type="scientific">Sodiomyces alkalinus (strain CBS 110278 / VKM F-3762 / F11)</name>
    <name type="common">Alkaliphilic filamentous fungus</name>
    <dbReference type="NCBI Taxonomy" id="1314773"/>
    <lineage>
        <taxon>Eukaryota</taxon>
        <taxon>Fungi</taxon>
        <taxon>Dikarya</taxon>
        <taxon>Ascomycota</taxon>
        <taxon>Pezizomycotina</taxon>
        <taxon>Sordariomycetes</taxon>
        <taxon>Hypocreomycetidae</taxon>
        <taxon>Glomerellales</taxon>
        <taxon>Plectosphaerellaceae</taxon>
        <taxon>Sodiomyces</taxon>
    </lineage>
</organism>